<keyword evidence="13 14" id="KW-0961">Cell wall biogenesis/degradation</keyword>
<dbReference type="GO" id="GO:0008658">
    <property type="term" value="F:penicillin binding"/>
    <property type="evidence" value="ECO:0007669"/>
    <property type="project" value="UniProtKB-UniRule"/>
</dbReference>
<comment type="catalytic activity">
    <reaction evidence="14">
        <text>Preferential cleavage: (Ac)2-L-Lys-D-Ala-|-D-Ala. Also transpeptidation of peptidyl-alanyl moieties that are N-acyl substituents of D-alanine.</text>
        <dbReference type="EC" id="3.4.16.4"/>
    </reaction>
</comment>
<dbReference type="SUPFAM" id="SSF56519">
    <property type="entry name" value="Penicillin binding protein dimerisation domain"/>
    <property type="match status" value="1"/>
</dbReference>
<dbReference type="GO" id="GO:0071555">
    <property type="term" value="P:cell wall organization"/>
    <property type="evidence" value="ECO:0007669"/>
    <property type="project" value="UniProtKB-KW"/>
</dbReference>
<comment type="subcellular location">
    <subcellularLocation>
        <location evidence="2">Cell membrane</location>
    </subcellularLocation>
    <subcellularLocation>
        <location evidence="1">Membrane</location>
        <topology evidence="1">Single-pass membrane protein</topology>
    </subcellularLocation>
</comment>
<evidence type="ECO:0000256" key="3">
    <source>
        <dbReference type="ARBA" id="ARBA00022475"/>
    </source>
</evidence>
<comment type="function">
    <text evidence="14">Catalyzes cross-linking of the peptidoglycan cell wall.</text>
</comment>
<feature type="active site" description="Acyl-ester intermediate" evidence="14">
    <location>
        <position position="306"/>
    </location>
</feature>
<dbReference type="PANTHER" id="PTHR30627">
    <property type="entry name" value="PEPTIDOGLYCAN D,D-TRANSPEPTIDASE"/>
    <property type="match status" value="1"/>
</dbReference>
<keyword evidence="4 14" id="KW-0997">Cell inner membrane</keyword>
<protein>
    <recommendedName>
        <fullName evidence="14">Peptidoglycan D,D-transpeptidase MrdA</fullName>
        <ecNumber evidence="14">3.4.16.4</ecNumber>
    </recommendedName>
    <alternativeName>
        <fullName evidence="14">Penicillin-binding protein 2</fullName>
        <shortName evidence="14">PBP-2</shortName>
    </alternativeName>
</protein>
<keyword evidence="8 14" id="KW-0378">Hydrolase</keyword>
<dbReference type="AlphaFoldDB" id="A0A4Y8W934"/>
<dbReference type="Gene3D" id="3.40.710.10">
    <property type="entry name" value="DD-peptidase/beta-lactamase superfamily"/>
    <property type="match status" value="1"/>
</dbReference>
<dbReference type="InterPro" id="IPR012338">
    <property type="entry name" value="Beta-lactam/transpept-like"/>
</dbReference>
<keyword evidence="7 14" id="KW-0812">Transmembrane</keyword>
<keyword evidence="10 14" id="KW-0573">Peptidoglycan synthesis</keyword>
<dbReference type="EMBL" id="SATR01000068">
    <property type="protein sequence ID" value="TFH89429.1"/>
    <property type="molecule type" value="Genomic_DNA"/>
</dbReference>
<dbReference type="Gene3D" id="3.90.1310.10">
    <property type="entry name" value="Penicillin-binding protein 2a (Domain 2)"/>
    <property type="match status" value="1"/>
</dbReference>
<evidence type="ECO:0000256" key="1">
    <source>
        <dbReference type="ARBA" id="ARBA00004167"/>
    </source>
</evidence>
<keyword evidence="11 14" id="KW-1133">Transmembrane helix</keyword>
<comment type="pathway">
    <text evidence="14">Cell wall biogenesis; peptidoglycan biosynthesis.</text>
</comment>
<dbReference type="HAMAP" id="MF_02081">
    <property type="entry name" value="MrdA_transpept"/>
    <property type="match status" value="1"/>
</dbReference>
<feature type="domain" description="Penicillin-binding protein transpeptidase" evidence="15">
    <location>
        <begin position="247"/>
        <end position="592"/>
    </location>
</feature>
<sequence>MLAVVVLTLLLLGNFYWIQVHNVDRYQTQADNNRIKLLPLAPTRGRIYDRNRVLLAGNRLIFDVRVIPERIEDMDALLKALRPVLSLNDEQLARFKGRLRRTRPFVPVTLIEDLSDTAIARFSVRQHRFSGVYLDTSLRRVYPYGETLAHVVGYVARINEQDQRRLIAQGKAANYQATPAIGKLGVERYYEDLLHGQQGYQEVEVNSHGRVVRTLHRVAPVPGNDLILNIDIKLQQHVFDQLGQRPGSAIVLDPSDNSVLAMASSPSYDPNLFVEGITHSSYQALLSDPARPLLNRATLGVYPPASTVKPFIAVAGLQERVISATTRRDDQGVWRIPGSEPDSRAWRDWKRWGHGPVDVSTAIEESVNSFFYQTAFDLGIDRIGPWMHRFGFGQPTGIDLHEESQANMPTRAWKESRYRIPWYQGDTVPIGIGQGYWTTTPLQLAKATSVLVNRGQVKPPRLLRAILAPGADWHTQQRQHPSPQPSIEEVSTDIWALSLNAMQRVNHGERGSGRRAFHDAPYLSGGKSGTAQVFSLSDGQDYDVSALDTRLHDQALYTAFAPFEQPDYVATVVIEHGNSGGRVAAPYLRNVFDYAFQLQAEQADVPPSS</sequence>
<dbReference type="Pfam" id="PF03717">
    <property type="entry name" value="PBP_dimer"/>
    <property type="match status" value="1"/>
</dbReference>
<organism evidence="17 18">
    <name type="scientific">Vibrio ouci</name>
    <dbReference type="NCBI Taxonomy" id="2499078"/>
    <lineage>
        <taxon>Bacteria</taxon>
        <taxon>Pseudomonadati</taxon>
        <taxon>Pseudomonadota</taxon>
        <taxon>Gammaproteobacteria</taxon>
        <taxon>Vibrionales</taxon>
        <taxon>Vibrionaceae</taxon>
        <taxon>Vibrio</taxon>
    </lineage>
</organism>
<evidence type="ECO:0000256" key="9">
    <source>
        <dbReference type="ARBA" id="ARBA00022960"/>
    </source>
</evidence>
<dbReference type="PANTHER" id="PTHR30627:SF2">
    <property type="entry name" value="PEPTIDOGLYCAN D,D-TRANSPEPTIDASE MRDA"/>
    <property type="match status" value="1"/>
</dbReference>
<dbReference type="InterPro" id="IPR036138">
    <property type="entry name" value="PBP_dimer_sf"/>
</dbReference>
<proteinExistence type="inferred from homology"/>
<dbReference type="SUPFAM" id="SSF56601">
    <property type="entry name" value="beta-lactamase/transpeptidase-like"/>
    <property type="match status" value="1"/>
</dbReference>
<dbReference type="GO" id="GO:0009252">
    <property type="term" value="P:peptidoglycan biosynthetic process"/>
    <property type="evidence" value="ECO:0007669"/>
    <property type="project" value="UniProtKB-UniRule"/>
</dbReference>
<accession>A0A4Y8W934</accession>
<dbReference type="OrthoDB" id="9766847at2"/>
<dbReference type="InterPro" id="IPR005311">
    <property type="entry name" value="PBP_dimer"/>
</dbReference>
<evidence type="ECO:0000259" key="15">
    <source>
        <dbReference type="Pfam" id="PF00905"/>
    </source>
</evidence>
<keyword evidence="6 14" id="KW-0645">Protease</keyword>
<dbReference type="GO" id="GO:0006508">
    <property type="term" value="P:proteolysis"/>
    <property type="evidence" value="ECO:0007669"/>
    <property type="project" value="UniProtKB-KW"/>
</dbReference>
<evidence type="ECO:0000256" key="11">
    <source>
        <dbReference type="ARBA" id="ARBA00022989"/>
    </source>
</evidence>
<keyword evidence="12 14" id="KW-0472">Membrane</keyword>
<dbReference type="InterPro" id="IPR017790">
    <property type="entry name" value="Penicillin-binding_protein_2"/>
</dbReference>
<evidence type="ECO:0000256" key="12">
    <source>
        <dbReference type="ARBA" id="ARBA00023136"/>
    </source>
</evidence>
<reference evidence="17 18" key="1">
    <citation type="submission" date="2019-01" db="EMBL/GenBank/DDBJ databases">
        <title>Vibrio BEI176 sp. nov, a marine bacterium isolated from China: eastern marignal seas.</title>
        <authorList>
            <person name="Li B."/>
        </authorList>
    </citation>
    <scope>NUCLEOTIDE SEQUENCE [LARGE SCALE GENOMIC DNA]</scope>
    <source>
        <strain evidence="17 18">BEI176</strain>
    </source>
</reference>
<gene>
    <name evidence="14 17" type="primary">mrdA</name>
    <name evidence="17" type="ORF">ELS82_22300</name>
</gene>
<name>A0A4Y8W934_9VIBR</name>
<feature type="domain" description="Penicillin-binding protein dimerisation" evidence="16">
    <location>
        <begin position="41"/>
        <end position="215"/>
    </location>
</feature>
<keyword evidence="9 14" id="KW-0133">Cell shape</keyword>
<keyword evidence="5 14" id="KW-0121">Carboxypeptidase</keyword>
<evidence type="ECO:0000256" key="7">
    <source>
        <dbReference type="ARBA" id="ARBA00022692"/>
    </source>
</evidence>
<evidence type="ECO:0000313" key="18">
    <source>
        <dbReference type="Proteomes" id="UP000297753"/>
    </source>
</evidence>
<evidence type="ECO:0000256" key="5">
    <source>
        <dbReference type="ARBA" id="ARBA00022645"/>
    </source>
</evidence>
<dbReference type="Proteomes" id="UP000297753">
    <property type="component" value="Unassembled WGS sequence"/>
</dbReference>
<evidence type="ECO:0000256" key="8">
    <source>
        <dbReference type="ARBA" id="ARBA00022801"/>
    </source>
</evidence>
<dbReference type="NCBIfam" id="TIGR03423">
    <property type="entry name" value="pbp2_mrdA"/>
    <property type="match status" value="1"/>
</dbReference>
<comment type="caution">
    <text evidence="14">Lacks conserved residue(s) required for the propagation of feature annotation.</text>
</comment>
<dbReference type="GO" id="GO:0009002">
    <property type="term" value="F:serine-type D-Ala-D-Ala carboxypeptidase activity"/>
    <property type="evidence" value="ECO:0007669"/>
    <property type="project" value="UniProtKB-UniRule"/>
</dbReference>
<keyword evidence="18" id="KW-1185">Reference proteome</keyword>
<dbReference type="InterPro" id="IPR001460">
    <property type="entry name" value="PCN-bd_Tpept"/>
</dbReference>
<dbReference type="GO" id="GO:0005886">
    <property type="term" value="C:plasma membrane"/>
    <property type="evidence" value="ECO:0007669"/>
    <property type="project" value="UniProtKB-SubCell"/>
</dbReference>
<evidence type="ECO:0000256" key="13">
    <source>
        <dbReference type="ARBA" id="ARBA00023316"/>
    </source>
</evidence>
<evidence type="ECO:0000256" key="6">
    <source>
        <dbReference type="ARBA" id="ARBA00022670"/>
    </source>
</evidence>
<evidence type="ECO:0000313" key="17">
    <source>
        <dbReference type="EMBL" id="TFH89429.1"/>
    </source>
</evidence>
<evidence type="ECO:0000256" key="10">
    <source>
        <dbReference type="ARBA" id="ARBA00022984"/>
    </source>
</evidence>
<evidence type="ECO:0000256" key="4">
    <source>
        <dbReference type="ARBA" id="ARBA00022519"/>
    </source>
</evidence>
<keyword evidence="3 14" id="KW-1003">Cell membrane</keyword>
<comment type="similarity">
    <text evidence="14">Belongs to the transpeptidase family. MrdA subfamily.</text>
</comment>
<dbReference type="GO" id="GO:0008360">
    <property type="term" value="P:regulation of cell shape"/>
    <property type="evidence" value="ECO:0007669"/>
    <property type="project" value="UniProtKB-KW"/>
</dbReference>
<evidence type="ECO:0000256" key="14">
    <source>
        <dbReference type="HAMAP-Rule" id="MF_02081"/>
    </source>
</evidence>
<dbReference type="GO" id="GO:0071972">
    <property type="term" value="F:peptidoglycan L,D-transpeptidase activity"/>
    <property type="evidence" value="ECO:0007669"/>
    <property type="project" value="TreeGrafter"/>
</dbReference>
<evidence type="ECO:0000259" key="16">
    <source>
        <dbReference type="Pfam" id="PF03717"/>
    </source>
</evidence>
<dbReference type="Pfam" id="PF00905">
    <property type="entry name" value="Transpeptidase"/>
    <property type="match status" value="1"/>
</dbReference>
<evidence type="ECO:0000256" key="2">
    <source>
        <dbReference type="ARBA" id="ARBA00004236"/>
    </source>
</evidence>
<dbReference type="EC" id="3.4.16.4" evidence="14"/>
<dbReference type="InterPro" id="IPR050515">
    <property type="entry name" value="Beta-lactam/transpept"/>
</dbReference>
<dbReference type="Gene3D" id="3.30.1390.30">
    <property type="entry name" value="Penicillin-binding protein 2a, domain 3"/>
    <property type="match status" value="1"/>
</dbReference>
<comment type="caution">
    <text evidence="17">The sequence shown here is derived from an EMBL/GenBank/DDBJ whole genome shotgun (WGS) entry which is preliminary data.</text>
</comment>